<dbReference type="Proteomes" id="UP001168877">
    <property type="component" value="Unassembled WGS sequence"/>
</dbReference>
<reference evidence="2" key="1">
    <citation type="journal article" date="2022" name="Plant J.">
        <title>Strategies of tolerance reflected in two North American maple genomes.</title>
        <authorList>
            <person name="McEvoy S.L."/>
            <person name="Sezen U.U."/>
            <person name="Trouern-Trend A."/>
            <person name="McMahon S.M."/>
            <person name="Schaberg P.G."/>
            <person name="Yang J."/>
            <person name="Wegrzyn J.L."/>
            <person name="Swenson N.G."/>
        </authorList>
    </citation>
    <scope>NUCLEOTIDE SEQUENCE</scope>
    <source>
        <strain evidence="2">NS2018</strain>
    </source>
</reference>
<gene>
    <name evidence="2" type="ORF">LWI29_024848</name>
</gene>
<dbReference type="EMBL" id="JAUESC010000388">
    <property type="protein sequence ID" value="KAK0572010.1"/>
    <property type="molecule type" value="Genomic_DNA"/>
</dbReference>
<evidence type="ECO:0000256" key="1">
    <source>
        <dbReference type="SAM" id="MobiDB-lite"/>
    </source>
</evidence>
<evidence type="ECO:0000313" key="3">
    <source>
        <dbReference type="Proteomes" id="UP001168877"/>
    </source>
</evidence>
<feature type="compositionally biased region" description="Acidic residues" evidence="1">
    <location>
        <begin position="50"/>
        <end position="63"/>
    </location>
</feature>
<protein>
    <submittedName>
        <fullName evidence="2">Uncharacterized protein</fullName>
    </submittedName>
</protein>
<feature type="region of interest" description="Disordered" evidence="1">
    <location>
        <begin position="288"/>
        <end position="308"/>
    </location>
</feature>
<sequence length="308" mass="33880">MRTLTDELYDNLHEVEYSVKGFAGDHPPMIKSDHRYLSFIILGDYCNEDSAAESEDPSVDEEQNLAASNNVSEGVKESYGPWMQVSYGRPNRNHLGNSFTGRKGWNQGNGGKQGLGERQGSKPSVGGNDKNETNEVNRKGAGPFKSILKASPIKKNGKAAVTNMAGSRFAILNENLEEETSVENLQAKASSSKVLTEISNKNLPTKKFLNPIASKYLIDSPVVKSSFNKPCKENGREGWSKKWGKGAKNNNQISTSIQSISMEEDIEDSEVLQNLHKKMVEIRVAEDQQVDVNKHPSSAEMVSSDLGQ</sequence>
<reference evidence="2" key="2">
    <citation type="submission" date="2023-06" db="EMBL/GenBank/DDBJ databases">
        <authorList>
            <person name="Swenson N.G."/>
            <person name="Wegrzyn J.L."/>
            <person name="Mcevoy S.L."/>
        </authorList>
    </citation>
    <scope>NUCLEOTIDE SEQUENCE</scope>
    <source>
        <strain evidence="2">NS2018</strain>
        <tissue evidence="2">Leaf</tissue>
    </source>
</reference>
<feature type="region of interest" description="Disordered" evidence="1">
    <location>
        <begin position="90"/>
        <end position="141"/>
    </location>
</feature>
<evidence type="ECO:0000313" key="2">
    <source>
        <dbReference type="EMBL" id="KAK0572010.1"/>
    </source>
</evidence>
<accession>A0AA39REG9</accession>
<organism evidence="2 3">
    <name type="scientific">Acer saccharum</name>
    <name type="common">Sugar maple</name>
    <dbReference type="NCBI Taxonomy" id="4024"/>
    <lineage>
        <taxon>Eukaryota</taxon>
        <taxon>Viridiplantae</taxon>
        <taxon>Streptophyta</taxon>
        <taxon>Embryophyta</taxon>
        <taxon>Tracheophyta</taxon>
        <taxon>Spermatophyta</taxon>
        <taxon>Magnoliopsida</taxon>
        <taxon>eudicotyledons</taxon>
        <taxon>Gunneridae</taxon>
        <taxon>Pentapetalae</taxon>
        <taxon>rosids</taxon>
        <taxon>malvids</taxon>
        <taxon>Sapindales</taxon>
        <taxon>Sapindaceae</taxon>
        <taxon>Hippocastanoideae</taxon>
        <taxon>Acereae</taxon>
        <taxon>Acer</taxon>
    </lineage>
</organism>
<feature type="compositionally biased region" description="Basic and acidic residues" evidence="1">
    <location>
        <begin position="129"/>
        <end position="138"/>
    </location>
</feature>
<proteinExistence type="predicted"/>
<name>A0AA39REG9_ACESA</name>
<dbReference type="AlphaFoldDB" id="A0AA39REG9"/>
<feature type="region of interest" description="Disordered" evidence="1">
    <location>
        <begin position="50"/>
        <end position="72"/>
    </location>
</feature>
<keyword evidence="3" id="KW-1185">Reference proteome</keyword>
<comment type="caution">
    <text evidence="2">The sequence shown here is derived from an EMBL/GenBank/DDBJ whole genome shotgun (WGS) entry which is preliminary data.</text>
</comment>